<gene>
    <name evidence="1" type="ORF">E7681_05000</name>
</gene>
<dbReference type="EMBL" id="SSMD01000002">
    <property type="protein sequence ID" value="THD76099.1"/>
    <property type="molecule type" value="Genomic_DNA"/>
</dbReference>
<dbReference type="InterPro" id="IPR045467">
    <property type="entry name" value="DUF6497"/>
</dbReference>
<sequence>MVNAATAAGQEEAPAVPSGLHLKLQEFFVDTQPDGLRVGRFRFVAPALAEGVAFARVEEDFAALCTGYALPYLAREQQDVGQVVISLASKPLEFGESDPSVVQFFEAFQIENAQCKWEGF</sequence>
<evidence type="ECO:0008006" key="3">
    <source>
        <dbReference type="Google" id="ProtNLM"/>
    </source>
</evidence>
<name>A0A4V3UZC3_9RHOB</name>
<comment type="caution">
    <text evidence="1">The sequence shown here is derived from an EMBL/GenBank/DDBJ whole genome shotgun (WGS) entry which is preliminary data.</text>
</comment>
<evidence type="ECO:0000313" key="2">
    <source>
        <dbReference type="Proteomes" id="UP000306113"/>
    </source>
</evidence>
<organism evidence="1 2">
    <name type="scientific">Thalassobius vesicularis</name>
    <dbReference type="NCBI Taxonomy" id="1294297"/>
    <lineage>
        <taxon>Bacteria</taxon>
        <taxon>Pseudomonadati</taxon>
        <taxon>Pseudomonadota</taxon>
        <taxon>Alphaproteobacteria</taxon>
        <taxon>Rhodobacterales</taxon>
        <taxon>Roseobacteraceae</taxon>
        <taxon>Thalassovita</taxon>
    </lineage>
</organism>
<dbReference type="OrthoDB" id="7862028at2"/>
<dbReference type="Pfam" id="PF20107">
    <property type="entry name" value="DUF6497"/>
    <property type="match status" value="1"/>
</dbReference>
<protein>
    <recommendedName>
        <fullName evidence="3">Acetolactate synthase</fullName>
    </recommendedName>
</protein>
<proteinExistence type="predicted"/>
<reference evidence="1 2" key="1">
    <citation type="submission" date="2019-04" db="EMBL/GenBank/DDBJ databases">
        <title>Draft genome sequence of Youngimonas vesicularis.</title>
        <authorList>
            <person name="Hameed A."/>
        </authorList>
    </citation>
    <scope>NUCLEOTIDE SEQUENCE [LARGE SCALE GENOMIC DNA]</scope>
    <source>
        <strain evidence="1 2">CC-AMW-E</strain>
    </source>
</reference>
<dbReference type="AlphaFoldDB" id="A0A4V3UZC3"/>
<keyword evidence="2" id="KW-1185">Reference proteome</keyword>
<evidence type="ECO:0000313" key="1">
    <source>
        <dbReference type="EMBL" id="THD76099.1"/>
    </source>
</evidence>
<dbReference type="Proteomes" id="UP000306113">
    <property type="component" value="Unassembled WGS sequence"/>
</dbReference>
<accession>A0A4V3UZC3</accession>